<feature type="compositionally biased region" description="Polar residues" evidence="1">
    <location>
        <begin position="249"/>
        <end position="262"/>
    </location>
</feature>
<feature type="region of interest" description="Disordered" evidence="1">
    <location>
        <begin position="242"/>
        <end position="269"/>
    </location>
</feature>
<dbReference type="GeneID" id="43598588"/>
<feature type="compositionally biased region" description="Low complexity" evidence="1">
    <location>
        <begin position="383"/>
        <end position="393"/>
    </location>
</feature>
<feature type="compositionally biased region" description="Polar residues" evidence="1">
    <location>
        <begin position="423"/>
        <end position="436"/>
    </location>
</feature>
<proteinExistence type="predicted"/>
<dbReference type="Proteomes" id="UP000254866">
    <property type="component" value="Unassembled WGS sequence"/>
</dbReference>
<accession>A0A370TLL3</accession>
<dbReference type="OrthoDB" id="4838114at2759"/>
<gene>
    <name evidence="2" type="ORF">BP5553_05739</name>
</gene>
<comment type="caution">
    <text evidence="2">The sequence shown here is derived from an EMBL/GenBank/DDBJ whole genome shotgun (WGS) entry which is preliminary data.</text>
</comment>
<feature type="region of interest" description="Disordered" evidence="1">
    <location>
        <begin position="144"/>
        <end position="168"/>
    </location>
</feature>
<organism evidence="2 3">
    <name type="scientific">Venustampulla echinocandica</name>
    <dbReference type="NCBI Taxonomy" id="2656787"/>
    <lineage>
        <taxon>Eukaryota</taxon>
        <taxon>Fungi</taxon>
        <taxon>Dikarya</taxon>
        <taxon>Ascomycota</taxon>
        <taxon>Pezizomycotina</taxon>
        <taxon>Leotiomycetes</taxon>
        <taxon>Helotiales</taxon>
        <taxon>Pleuroascaceae</taxon>
        <taxon>Venustampulla</taxon>
    </lineage>
</organism>
<feature type="region of interest" description="Disordered" evidence="1">
    <location>
        <begin position="331"/>
        <end position="448"/>
    </location>
</feature>
<keyword evidence="3" id="KW-1185">Reference proteome</keyword>
<evidence type="ECO:0000256" key="1">
    <source>
        <dbReference type="SAM" id="MobiDB-lite"/>
    </source>
</evidence>
<evidence type="ECO:0000313" key="3">
    <source>
        <dbReference type="Proteomes" id="UP000254866"/>
    </source>
</evidence>
<dbReference type="RefSeq" id="XP_031869043.1">
    <property type="nucleotide sequence ID" value="XM_032014362.1"/>
</dbReference>
<feature type="region of interest" description="Disordered" evidence="1">
    <location>
        <begin position="281"/>
        <end position="316"/>
    </location>
</feature>
<feature type="region of interest" description="Disordered" evidence="1">
    <location>
        <begin position="191"/>
        <end position="227"/>
    </location>
</feature>
<evidence type="ECO:0000313" key="2">
    <source>
        <dbReference type="EMBL" id="RDL36387.1"/>
    </source>
</evidence>
<reference evidence="2 3" key="1">
    <citation type="journal article" date="2018" name="IMA Fungus">
        <title>IMA Genome-F 9: Draft genome sequence of Annulohypoxylon stygium, Aspergillus mulundensis, Berkeleyomyces basicola (syn. Thielaviopsis basicola), Ceratocystis smalleyi, two Cercospora beticola strains, Coleophoma cylindrospora, Fusarium fracticaudum, Phialophora cf. hyalina, and Morchella septimelata.</title>
        <authorList>
            <person name="Wingfield B.D."/>
            <person name="Bills G.F."/>
            <person name="Dong Y."/>
            <person name="Huang W."/>
            <person name="Nel W.J."/>
            <person name="Swalarsk-Parry B.S."/>
            <person name="Vaghefi N."/>
            <person name="Wilken P.M."/>
            <person name="An Z."/>
            <person name="de Beer Z.W."/>
            <person name="De Vos L."/>
            <person name="Chen L."/>
            <person name="Duong T.A."/>
            <person name="Gao Y."/>
            <person name="Hammerbacher A."/>
            <person name="Kikkert J.R."/>
            <person name="Li Y."/>
            <person name="Li H."/>
            <person name="Li K."/>
            <person name="Li Q."/>
            <person name="Liu X."/>
            <person name="Ma X."/>
            <person name="Naidoo K."/>
            <person name="Pethybridge S.J."/>
            <person name="Sun J."/>
            <person name="Steenkamp E.T."/>
            <person name="van der Nest M.A."/>
            <person name="van Wyk S."/>
            <person name="Wingfield M.J."/>
            <person name="Xiong C."/>
            <person name="Yue Q."/>
            <person name="Zhang X."/>
        </authorList>
    </citation>
    <scope>NUCLEOTIDE SEQUENCE [LARGE SCALE GENOMIC DNA]</scope>
    <source>
        <strain evidence="2 3">BP 5553</strain>
    </source>
</reference>
<name>A0A370TLL3_9HELO</name>
<feature type="compositionally biased region" description="Low complexity" evidence="1">
    <location>
        <begin position="197"/>
        <end position="211"/>
    </location>
</feature>
<sequence>MPLIKKPQVEDMTSHVHDSSFQLQAQRCGHTLDENDSGYQFKFDDLKDEECLGSDLDLEGSIVQTARPRTISRPPAVPPRSDKRASKMLANVMLELQSLDGSMAKDLDTSSMVQETDPHELYLSSEEDESLADDYEDSLLDFEPMDNQDQETERERASSSGASSRKSQEVTARVVSFTLVKPQIIHILSTATPKQPSSASESPSIKSYRSSTETRRRPSPLKRYPNSLRRLSISSIASLTHSSTSTSSGFLPSDQSFTQPQRQLRKTSRIANLTSLVTSSLPHSFLNSDPYPSKEAHSPSPNPQLDSDIPTTPKTPTSMAAAAFKKGLTRGLNRARKPSMPSLSSVYNSSSRSGSMVNLSQNISQPLEQPAKEPSHQRRKSVALPAAISQSQASPPPAPHQGPLTYEDIMKSVIRQPPPKSPLSAQSTTKVKTSSILGLGRRKSVKAP</sequence>
<feature type="compositionally biased region" description="Polar residues" evidence="1">
    <location>
        <begin position="303"/>
        <end position="316"/>
    </location>
</feature>
<dbReference type="EMBL" id="NPIC01000004">
    <property type="protein sequence ID" value="RDL36387.1"/>
    <property type="molecule type" value="Genomic_DNA"/>
</dbReference>
<protein>
    <submittedName>
        <fullName evidence="2">Uncharacterized protein</fullName>
    </submittedName>
</protein>
<dbReference type="AlphaFoldDB" id="A0A370TLL3"/>
<feature type="compositionally biased region" description="Low complexity" evidence="1">
    <location>
        <begin position="338"/>
        <end position="360"/>
    </location>
</feature>